<keyword evidence="2" id="KW-1185">Reference proteome</keyword>
<name>A0A484NLX8_9ASTE</name>
<evidence type="ECO:0000313" key="2">
    <source>
        <dbReference type="Proteomes" id="UP000595140"/>
    </source>
</evidence>
<dbReference type="AlphaFoldDB" id="A0A484NLX8"/>
<dbReference type="EMBL" id="OOIL02006792">
    <property type="protein sequence ID" value="VFR02080.1"/>
    <property type="molecule type" value="Genomic_DNA"/>
</dbReference>
<organism evidence="1 2">
    <name type="scientific">Cuscuta campestris</name>
    <dbReference type="NCBI Taxonomy" id="132261"/>
    <lineage>
        <taxon>Eukaryota</taxon>
        <taxon>Viridiplantae</taxon>
        <taxon>Streptophyta</taxon>
        <taxon>Embryophyta</taxon>
        <taxon>Tracheophyta</taxon>
        <taxon>Spermatophyta</taxon>
        <taxon>Magnoliopsida</taxon>
        <taxon>eudicotyledons</taxon>
        <taxon>Gunneridae</taxon>
        <taxon>Pentapetalae</taxon>
        <taxon>asterids</taxon>
        <taxon>lamiids</taxon>
        <taxon>Solanales</taxon>
        <taxon>Convolvulaceae</taxon>
        <taxon>Cuscuteae</taxon>
        <taxon>Cuscuta</taxon>
        <taxon>Cuscuta subgen. Grammica</taxon>
        <taxon>Cuscuta sect. Cleistogrammica</taxon>
    </lineage>
</organism>
<accession>A0A484NLX8</accession>
<dbReference type="OrthoDB" id="1664064at2759"/>
<dbReference type="Proteomes" id="UP000595140">
    <property type="component" value="Unassembled WGS sequence"/>
</dbReference>
<reference evidence="1 2" key="1">
    <citation type="submission" date="2018-04" db="EMBL/GenBank/DDBJ databases">
        <authorList>
            <person name="Vogel A."/>
        </authorList>
    </citation>
    <scope>NUCLEOTIDE SEQUENCE [LARGE SCALE GENOMIC DNA]</scope>
</reference>
<protein>
    <recommendedName>
        <fullName evidence="3">Thioredoxin-like fold domain-containing protein</fullName>
    </recommendedName>
</protein>
<gene>
    <name evidence="1" type="ORF">CCAM_LOCUS43855</name>
</gene>
<proteinExistence type="predicted"/>
<evidence type="ECO:0008006" key="3">
    <source>
        <dbReference type="Google" id="ProtNLM"/>
    </source>
</evidence>
<evidence type="ECO:0000313" key="1">
    <source>
        <dbReference type="EMBL" id="VFR02080.1"/>
    </source>
</evidence>
<sequence length="158" mass="17819">MGLRLKSLLLGDGCVRHKRHSSSIIAENPVAEAALNNKTVLLYLYKEQSKFLANKLAEFMSYDSEKNIKREHSNDVEVVAVSIDGWDASHRKFMDKGWFVCRADSSKSAKLCDEFFHPPFSAKETVVAFGKDGLVQSMDASRLSLRQEIALAFYKGWV</sequence>